<evidence type="ECO:0000313" key="3">
    <source>
        <dbReference type="Proteomes" id="UP000291106"/>
    </source>
</evidence>
<evidence type="ECO:0000259" key="1">
    <source>
        <dbReference type="PROSITE" id="PS51186"/>
    </source>
</evidence>
<dbReference type="Proteomes" id="UP000291106">
    <property type="component" value="Chromosome"/>
</dbReference>
<dbReference type="SUPFAM" id="SSF55729">
    <property type="entry name" value="Acyl-CoA N-acyltransferases (Nat)"/>
    <property type="match status" value="1"/>
</dbReference>
<dbReference type="PROSITE" id="PS51186">
    <property type="entry name" value="GNAT"/>
    <property type="match status" value="1"/>
</dbReference>
<protein>
    <submittedName>
        <fullName evidence="2">GNAT family N-acetyltransferase</fullName>
    </submittedName>
</protein>
<gene>
    <name evidence="2" type="ORF">EXU30_13210</name>
</gene>
<dbReference type="RefSeq" id="WP_130600763.1">
    <property type="nucleotide sequence ID" value="NZ_CP036200.1"/>
</dbReference>
<dbReference type="EMBL" id="CP036200">
    <property type="protein sequence ID" value="QBF83543.1"/>
    <property type="molecule type" value="Genomic_DNA"/>
</dbReference>
<dbReference type="GO" id="GO:0016747">
    <property type="term" value="F:acyltransferase activity, transferring groups other than amino-acyl groups"/>
    <property type="evidence" value="ECO:0007669"/>
    <property type="project" value="InterPro"/>
</dbReference>
<dbReference type="AlphaFoldDB" id="A0A411PJ18"/>
<dbReference type="InterPro" id="IPR016181">
    <property type="entry name" value="Acyl_CoA_acyltransferase"/>
</dbReference>
<sequence length="162" mass="18055">MSLTWHNLAFNQLSLDNLYDLLKLRVDVFVVEQNCPYPELDDKDRDSQTRHLFATNELGKIACYSRVLAPGMSYVQASIGRVIVAQDFRGAKLGLPLMQKSIAIALDAWPDAGIQIGAQHAIESFYQELGFVAASEMYLEDDIPHIDMIYQGDNCPGTGRSS</sequence>
<keyword evidence="2" id="KW-0808">Transferase</keyword>
<name>A0A411PJ18_9GAMM</name>
<keyword evidence="3" id="KW-1185">Reference proteome</keyword>
<dbReference type="KEGG" id="smai:EXU30_13210"/>
<accession>A0A411PJ18</accession>
<organism evidence="2 3">
    <name type="scientific">Shewanella maritima</name>
    <dbReference type="NCBI Taxonomy" id="2520507"/>
    <lineage>
        <taxon>Bacteria</taxon>
        <taxon>Pseudomonadati</taxon>
        <taxon>Pseudomonadota</taxon>
        <taxon>Gammaproteobacteria</taxon>
        <taxon>Alteromonadales</taxon>
        <taxon>Shewanellaceae</taxon>
        <taxon>Shewanella</taxon>
    </lineage>
</organism>
<proteinExistence type="predicted"/>
<dbReference type="Gene3D" id="3.40.630.30">
    <property type="match status" value="1"/>
</dbReference>
<evidence type="ECO:0000313" key="2">
    <source>
        <dbReference type="EMBL" id="QBF83543.1"/>
    </source>
</evidence>
<feature type="domain" description="N-acetyltransferase" evidence="1">
    <location>
        <begin position="8"/>
        <end position="153"/>
    </location>
</feature>
<dbReference type="Pfam" id="PF13673">
    <property type="entry name" value="Acetyltransf_10"/>
    <property type="match status" value="1"/>
</dbReference>
<dbReference type="InterPro" id="IPR000182">
    <property type="entry name" value="GNAT_dom"/>
</dbReference>
<reference evidence="2 3" key="1">
    <citation type="submission" date="2019-02" db="EMBL/GenBank/DDBJ databases">
        <title>Shewanella sp. D4-2 isolated from Dokdo Island.</title>
        <authorList>
            <person name="Baek K."/>
        </authorList>
    </citation>
    <scope>NUCLEOTIDE SEQUENCE [LARGE SCALE GENOMIC DNA]</scope>
    <source>
        <strain evidence="2 3">D4-2</strain>
    </source>
</reference>
<dbReference type="OrthoDB" id="9796171at2"/>